<gene>
    <name evidence="2" type="ORF">HGRIS_009876</name>
</gene>
<feature type="domain" description="NmrA-like" evidence="1">
    <location>
        <begin position="7"/>
        <end position="87"/>
    </location>
</feature>
<keyword evidence="3" id="KW-1185">Reference proteome</keyword>
<accession>A0ABR3J2Q1</accession>
<protein>
    <recommendedName>
        <fullName evidence="1">NmrA-like domain-containing protein</fullName>
    </recommendedName>
</protein>
<dbReference type="InterPro" id="IPR036291">
    <property type="entry name" value="NAD(P)-bd_dom_sf"/>
</dbReference>
<dbReference type="Gene3D" id="3.40.50.720">
    <property type="entry name" value="NAD(P)-binding Rossmann-like Domain"/>
    <property type="match status" value="1"/>
</dbReference>
<reference evidence="3" key="1">
    <citation type="submission" date="2024-06" db="EMBL/GenBank/DDBJ databases">
        <title>Multi-omics analyses provide insights into the biosynthesis of the anticancer antibiotic pleurotin in Hohenbuehelia grisea.</title>
        <authorList>
            <person name="Weaver J.A."/>
            <person name="Alberti F."/>
        </authorList>
    </citation>
    <scope>NUCLEOTIDE SEQUENCE [LARGE SCALE GENOMIC DNA]</scope>
    <source>
        <strain evidence="3">T-177</strain>
    </source>
</reference>
<evidence type="ECO:0000313" key="2">
    <source>
        <dbReference type="EMBL" id="KAL0949842.1"/>
    </source>
</evidence>
<dbReference type="PANTHER" id="PTHR48079">
    <property type="entry name" value="PROTEIN YEEZ"/>
    <property type="match status" value="1"/>
</dbReference>
<dbReference type="InterPro" id="IPR051783">
    <property type="entry name" value="NAD(P)-dependent_oxidoreduct"/>
</dbReference>
<dbReference type="PANTHER" id="PTHR48079:SF6">
    <property type="entry name" value="NAD(P)-BINDING DOMAIN-CONTAINING PROTEIN-RELATED"/>
    <property type="match status" value="1"/>
</dbReference>
<proteinExistence type="predicted"/>
<name>A0ABR3J2Q1_9AGAR</name>
<comment type="caution">
    <text evidence="2">The sequence shown here is derived from an EMBL/GenBank/DDBJ whole genome shotgun (WGS) entry which is preliminary data.</text>
</comment>
<evidence type="ECO:0000313" key="3">
    <source>
        <dbReference type="Proteomes" id="UP001556367"/>
    </source>
</evidence>
<evidence type="ECO:0000259" key="1">
    <source>
        <dbReference type="Pfam" id="PF05368"/>
    </source>
</evidence>
<dbReference type="SUPFAM" id="SSF51735">
    <property type="entry name" value="NAD(P)-binding Rossmann-fold domains"/>
    <property type="match status" value="1"/>
</dbReference>
<dbReference type="Proteomes" id="UP001556367">
    <property type="component" value="Unassembled WGS sequence"/>
</dbReference>
<dbReference type="InterPro" id="IPR008030">
    <property type="entry name" value="NmrA-like"/>
</dbReference>
<dbReference type="Pfam" id="PF05368">
    <property type="entry name" value="NmrA"/>
    <property type="match status" value="1"/>
</dbReference>
<sequence length="356" mass="38675">MATPIQEKTVFFLGATGYIGSQFLVLLAQELPLLKIQALVRPPVAEKKKLLQNIHANISVVEGALHDGAIIEEYASKVDIVINAASSDHLPSVKSILAGLEKNSASNTGRPPLYIHVSGTGIVSDNCRGNHVDFEKLPIASDIGLDLNACEPTNMHLPEDKAIVTAGTRRENPVRTIIVFPGWVYGIGEGIQKTTLPLRLFLGMFSKVGHAGTWGEGLNRACTIHVKDVARALLVVLSSALENKADEGAQGLYFAVSTRPPMTVHEWASRLGDIMFNKGILKERGSRPFADDAIEYLGEYGWSLLGGNLVVKPERLSKKLGWQASESVKASILDRLTEEVEEALKLAEFRDLNSHA</sequence>
<dbReference type="EMBL" id="JASNQZ010000012">
    <property type="protein sequence ID" value="KAL0949842.1"/>
    <property type="molecule type" value="Genomic_DNA"/>
</dbReference>
<organism evidence="2 3">
    <name type="scientific">Hohenbuehelia grisea</name>
    <dbReference type="NCBI Taxonomy" id="104357"/>
    <lineage>
        <taxon>Eukaryota</taxon>
        <taxon>Fungi</taxon>
        <taxon>Dikarya</taxon>
        <taxon>Basidiomycota</taxon>
        <taxon>Agaricomycotina</taxon>
        <taxon>Agaricomycetes</taxon>
        <taxon>Agaricomycetidae</taxon>
        <taxon>Agaricales</taxon>
        <taxon>Pleurotineae</taxon>
        <taxon>Pleurotaceae</taxon>
        <taxon>Hohenbuehelia</taxon>
    </lineage>
</organism>